<organism evidence="2 3">
    <name type="scientific">Hafnia paralvei</name>
    <dbReference type="NCBI Taxonomy" id="546367"/>
    <lineage>
        <taxon>Bacteria</taxon>
        <taxon>Pseudomonadati</taxon>
        <taxon>Pseudomonadota</taxon>
        <taxon>Gammaproteobacteria</taxon>
        <taxon>Enterobacterales</taxon>
        <taxon>Hafniaceae</taxon>
        <taxon>Hafnia</taxon>
    </lineage>
</organism>
<dbReference type="AlphaFoldDB" id="A0A4Q9EIL0"/>
<reference evidence="2 3" key="1">
    <citation type="submission" date="2019-02" db="EMBL/GenBank/DDBJ databases">
        <title>Comparative genomic analysis of the Hafnia genus genomes.</title>
        <authorList>
            <person name="Zhiqiu Y."/>
            <person name="Chao Y."/>
            <person name="Yuhui D."/>
            <person name="Di H."/>
            <person name="Bin L."/>
        </authorList>
    </citation>
    <scope>NUCLEOTIDE SEQUENCE [LARGE SCALE GENOMIC DNA]</scope>
    <source>
        <strain evidence="2 3">PCM_1194</strain>
    </source>
</reference>
<keyword evidence="1" id="KW-1133">Transmembrane helix</keyword>
<feature type="transmembrane region" description="Helical" evidence="1">
    <location>
        <begin position="54"/>
        <end position="86"/>
    </location>
</feature>
<proteinExistence type="predicted"/>
<evidence type="ECO:0000313" key="3">
    <source>
        <dbReference type="Proteomes" id="UP000293380"/>
    </source>
</evidence>
<dbReference type="EMBL" id="SITD01000060">
    <property type="protein sequence ID" value="TBM25222.1"/>
    <property type="molecule type" value="Genomic_DNA"/>
</dbReference>
<comment type="caution">
    <text evidence="2">The sequence shown here is derived from an EMBL/GenBank/DDBJ whole genome shotgun (WGS) entry which is preliminary data.</text>
</comment>
<keyword evidence="1" id="KW-0472">Membrane</keyword>
<sequence length="133" mass="15336">MTTDVNMDLLKYLMFKTLLSIGMVILTFVSYFMKEPIYEGIFRQHARHISGRDFVGVAELGSCLLFSILIFIICYLPSRIVVAISIGITLFITLNNSNAEHPIREYSQVILFLIMLSLTYCLSRQDKYIRKVI</sequence>
<feature type="transmembrane region" description="Helical" evidence="1">
    <location>
        <begin position="12"/>
        <end position="33"/>
    </location>
</feature>
<gene>
    <name evidence="2" type="ORF">EYY89_13210</name>
</gene>
<protein>
    <submittedName>
        <fullName evidence="2">Uncharacterized protein</fullName>
    </submittedName>
</protein>
<dbReference type="Proteomes" id="UP000293380">
    <property type="component" value="Unassembled WGS sequence"/>
</dbReference>
<feature type="transmembrane region" description="Helical" evidence="1">
    <location>
        <begin position="106"/>
        <end position="123"/>
    </location>
</feature>
<keyword evidence="1" id="KW-0812">Transmembrane</keyword>
<accession>A0A4Q9EIL0</accession>
<evidence type="ECO:0000313" key="2">
    <source>
        <dbReference type="EMBL" id="TBM25222.1"/>
    </source>
</evidence>
<evidence type="ECO:0000256" key="1">
    <source>
        <dbReference type="SAM" id="Phobius"/>
    </source>
</evidence>
<name>A0A4Q9EIL0_9GAMM</name>